<sequence length="532" mass="61005">MKFLAKNILKQSRNAKFKCVSQHFSTVVKNKPEKCPAAKLDLQEEWNRAKPFYTVPGPTRLQMLRGFMKGGDFYNKNFDKVMLMCRERFGDIYLMPGMFGQNTNLITFNPEDFEKIFRTVGPYPERPGSEVITDYRKGRKDDLYKGNLGATGSGPEWVKFRNTVNPVLMHPKNVAHYMDPTVELMQEFIARIRRIRDPASQEVPADFITDIIALSFESVALVALDKTLGFLRHDVVNAESRAIFENLKCFNRAFYDLGVKPSLYKYIKTPTYRNFEKSMDTLTNLCAKYVNETMKELKKKDGDITQGRSVLQQLFKIDPKTAVIMSVDTLFAGVDSETAALSGILLSMACNPDKQEKLRKEVLSRIGKTEKFTTENMKNMPYLRACIKESMRIYPILFGNMRATGADVSLSGYQIPKGTSVFLASHMLLLEDKYCPRAKEYIPERWLRSPGADSDRPDTESLMPSNPFLFFPFGFGARSCIGKRVVSLQMEIILASLVRNFKVEYRYPTENAFKNYFTNFCVIPLKFKFIDL</sequence>
<dbReference type="Pfam" id="PF00067">
    <property type="entry name" value="p450"/>
    <property type="match status" value="1"/>
</dbReference>
<protein>
    <recommendedName>
        <fullName evidence="12">Cytochrome P450</fullName>
    </recommendedName>
</protein>
<dbReference type="SUPFAM" id="SSF48264">
    <property type="entry name" value="Cytochrome P450"/>
    <property type="match status" value="1"/>
</dbReference>
<dbReference type="Gene3D" id="1.10.630.10">
    <property type="entry name" value="Cytochrome P450"/>
    <property type="match status" value="1"/>
</dbReference>
<name>A0A1I8PM56_STOCA</name>
<comment type="cofactor">
    <cofactor evidence="1 8">
        <name>heme</name>
        <dbReference type="ChEBI" id="CHEBI:30413"/>
    </cofactor>
</comment>
<dbReference type="InterPro" id="IPR050479">
    <property type="entry name" value="CYP11_CYP27_families"/>
</dbReference>
<dbReference type="FunFam" id="1.10.630.10:FF:000006">
    <property type="entry name" value="Cytochrome P450 302a1, mitochondrial"/>
    <property type="match status" value="1"/>
</dbReference>
<evidence type="ECO:0000256" key="4">
    <source>
        <dbReference type="ARBA" id="ARBA00022723"/>
    </source>
</evidence>
<dbReference type="GO" id="GO:0016705">
    <property type="term" value="F:oxidoreductase activity, acting on paired donors, with incorporation or reduction of molecular oxygen"/>
    <property type="evidence" value="ECO:0007669"/>
    <property type="project" value="InterPro"/>
</dbReference>
<dbReference type="PRINTS" id="PR00385">
    <property type="entry name" value="P450"/>
</dbReference>
<dbReference type="PANTHER" id="PTHR24279">
    <property type="entry name" value="CYTOCHROME P450"/>
    <property type="match status" value="1"/>
</dbReference>
<gene>
    <name evidence="10" type="primary">106094209</name>
</gene>
<organism evidence="10 11">
    <name type="scientific">Stomoxys calcitrans</name>
    <name type="common">Stable fly</name>
    <name type="synonym">Conops calcitrans</name>
    <dbReference type="NCBI Taxonomy" id="35570"/>
    <lineage>
        <taxon>Eukaryota</taxon>
        <taxon>Metazoa</taxon>
        <taxon>Ecdysozoa</taxon>
        <taxon>Arthropoda</taxon>
        <taxon>Hexapoda</taxon>
        <taxon>Insecta</taxon>
        <taxon>Pterygota</taxon>
        <taxon>Neoptera</taxon>
        <taxon>Endopterygota</taxon>
        <taxon>Diptera</taxon>
        <taxon>Brachycera</taxon>
        <taxon>Muscomorpha</taxon>
        <taxon>Muscoidea</taxon>
        <taxon>Muscidae</taxon>
        <taxon>Stomoxys</taxon>
    </lineage>
</organism>
<dbReference type="CDD" id="cd11054">
    <property type="entry name" value="CYP24A1-like"/>
    <property type="match status" value="1"/>
</dbReference>
<keyword evidence="3 8" id="KW-0349">Heme</keyword>
<reference evidence="10" key="1">
    <citation type="submission" date="2020-05" db="UniProtKB">
        <authorList>
            <consortium name="EnsemblMetazoa"/>
        </authorList>
    </citation>
    <scope>IDENTIFICATION</scope>
    <source>
        <strain evidence="10">USDA</strain>
    </source>
</reference>
<dbReference type="EnsemblMetazoa" id="SCAU009369-RA">
    <property type="protein sequence ID" value="SCAU009369-PA"/>
    <property type="gene ID" value="SCAU009369"/>
</dbReference>
<evidence type="ECO:0000256" key="7">
    <source>
        <dbReference type="ARBA" id="ARBA00023033"/>
    </source>
</evidence>
<dbReference type="InterPro" id="IPR036396">
    <property type="entry name" value="Cyt_P450_sf"/>
</dbReference>
<evidence type="ECO:0000256" key="6">
    <source>
        <dbReference type="ARBA" id="ARBA00023004"/>
    </source>
</evidence>
<evidence type="ECO:0000313" key="10">
    <source>
        <dbReference type="EnsemblMetazoa" id="SCAU009369-PA"/>
    </source>
</evidence>
<evidence type="ECO:0000256" key="3">
    <source>
        <dbReference type="ARBA" id="ARBA00022617"/>
    </source>
</evidence>
<dbReference type="PROSITE" id="PS00086">
    <property type="entry name" value="CYTOCHROME_P450"/>
    <property type="match status" value="1"/>
</dbReference>
<dbReference type="Proteomes" id="UP000095300">
    <property type="component" value="Unassembled WGS sequence"/>
</dbReference>
<accession>A0A1I8PM56</accession>
<evidence type="ECO:0000313" key="11">
    <source>
        <dbReference type="Proteomes" id="UP000095300"/>
    </source>
</evidence>
<dbReference type="VEuPathDB" id="VectorBase:SCAU009369"/>
<feature type="binding site" description="axial binding residue" evidence="8">
    <location>
        <position position="480"/>
    </location>
    <ligand>
        <name>heme</name>
        <dbReference type="ChEBI" id="CHEBI:30413"/>
    </ligand>
    <ligandPart>
        <name>Fe</name>
        <dbReference type="ChEBI" id="CHEBI:18248"/>
    </ligandPart>
</feature>
<keyword evidence="4 8" id="KW-0479">Metal-binding</keyword>
<dbReference type="OrthoDB" id="3945418at2759"/>
<evidence type="ECO:0000256" key="1">
    <source>
        <dbReference type="ARBA" id="ARBA00001971"/>
    </source>
</evidence>
<dbReference type="GO" id="GO:0004497">
    <property type="term" value="F:monooxygenase activity"/>
    <property type="evidence" value="ECO:0007669"/>
    <property type="project" value="UniProtKB-KW"/>
</dbReference>
<dbReference type="InterPro" id="IPR002401">
    <property type="entry name" value="Cyt_P450_E_grp-I"/>
</dbReference>
<evidence type="ECO:0008006" key="12">
    <source>
        <dbReference type="Google" id="ProtNLM"/>
    </source>
</evidence>
<keyword evidence="6 8" id="KW-0408">Iron</keyword>
<dbReference type="InterPro" id="IPR001128">
    <property type="entry name" value="Cyt_P450"/>
</dbReference>
<dbReference type="PANTHER" id="PTHR24279:SF120">
    <property type="entry name" value="CYTOCHROME P450"/>
    <property type="match status" value="1"/>
</dbReference>
<proteinExistence type="inferred from homology"/>
<dbReference type="STRING" id="35570.A0A1I8PM56"/>
<keyword evidence="7 9" id="KW-0503">Monooxygenase</keyword>
<keyword evidence="11" id="KW-1185">Reference proteome</keyword>
<dbReference type="AlphaFoldDB" id="A0A1I8PM56"/>
<evidence type="ECO:0000256" key="2">
    <source>
        <dbReference type="ARBA" id="ARBA00010617"/>
    </source>
</evidence>
<dbReference type="GO" id="GO:0005506">
    <property type="term" value="F:iron ion binding"/>
    <property type="evidence" value="ECO:0007669"/>
    <property type="project" value="InterPro"/>
</dbReference>
<dbReference type="InterPro" id="IPR017972">
    <property type="entry name" value="Cyt_P450_CS"/>
</dbReference>
<comment type="similarity">
    <text evidence="2 9">Belongs to the cytochrome P450 family.</text>
</comment>
<evidence type="ECO:0000256" key="9">
    <source>
        <dbReference type="RuleBase" id="RU000461"/>
    </source>
</evidence>
<dbReference type="PRINTS" id="PR00463">
    <property type="entry name" value="EP450I"/>
</dbReference>
<evidence type="ECO:0000256" key="8">
    <source>
        <dbReference type="PIRSR" id="PIRSR602401-1"/>
    </source>
</evidence>
<dbReference type="GO" id="GO:0020037">
    <property type="term" value="F:heme binding"/>
    <property type="evidence" value="ECO:0007669"/>
    <property type="project" value="InterPro"/>
</dbReference>
<keyword evidence="5 9" id="KW-0560">Oxidoreductase</keyword>
<evidence type="ECO:0000256" key="5">
    <source>
        <dbReference type="ARBA" id="ARBA00023002"/>
    </source>
</evidence>